<dbReference type="EMBL" id="AWEZ01000044">
    <property type="protein sequence ID" value="ERL08447.1"/>
    <property type="molecule type" value="Genomic_DNA"/>
</dbReference>
<dbReference type="Pfam" id="PF08244">
    <property type="entry name" value="Glyco_hydro_32C"/>
    <property type="match status" value="1"/>
</dbReference>
<dbReference type="InterPro" id="IPR001362">
    <property type="entry name" value="Glyco_hydro_32"/>
</dbReference>
<gene>
    <name evidence="8" type="ORF">HMPREF1316_1973</name>
</gene>
<keyword evidence="3 5" id="KW-0378">Hydrolase</keyword>
<dbReference type="InterPro" id="IPR023296">
    <property type="entry name" value="Glyco_hydro_beta-prop_sf"/>
</dbReference>
<dbReference type="PANTHER" id="PTHR43101">
    <property type="entry name" value="BETA-FRUCTOSIDASE"/>
    <property type="match status" value="1"/>
</dbReference>
<evidence type="ECO:0000256" key="1">
    <source>
        <dbReference type="ARBA" id="ARBA00009902"/>
    </source>
</evidence>
<reference evidence="8 9" key="1">
    <citation type="submission" date="2013-08" db="EMBL/GenBank/DDBJ databases">
        <authorList>
            <person name="Durkin A.S."/>
            <person name="Haft D.R."/>
            <person name="McCorrison J."/>
            <person name="Torralba M."/>
            <person name="Gillis M."/>
            <person name="Haft D.H."/>
            <person name="Methe B."/>
            <person name="Sutton G."/>
            <person name="Nelson K.E."/>
        </authorList>
    </citation>
    <scope>NUCLEOTIDE SEQUENCE [LARGE SCALE GENOMIC DNA]</scope>
    <source>
        <strain evidence="8 9">F0195</strain>
    </source>
</reference>
<dbReference type="Gene3D" id="2.60.120.560">
    <property type="entry name" value="Exo-inulinase, domain 1"/>
    <property type="match status" value="1"/>
</dbReference>
<dbReference type="Proteomes" id="UP000016638">
    <property type="component" value="Unassembled WGS sequence"/>
</dbReference>
<evidence type="ECO:0000259" key="7">
    <source>
        <dbReference type="Pfam" id="PF08244"/>
    </source>
</evidence>
<dbReference type="STRING" id="1125712.HMPREF1316_1973"/>
<dbReference type="SMART" id="SM00640">
    <property type="entry name" value="Glyco_32"/>
    <property type="match status" value="1"/>
</dbReference>
<dbReference type="GO" id="GO:0004564">
    <property type="term" value="F:beta-fructofuranosidase activity"/>
    <property type="evidence" value="ECO:0007669"/>
    <property type="project" value="UniProtKB-EC"/>
</dbReference>
<feature type="domain" description="Glycosyl hydrolase family 32 N-terminal" evidence="6">
    <location>
        <begin position="18"/>
        <end position="342"/>
    </location>
</feature>
<dbReference type="AlphaFoldDB" id="U2UZA3"/>
<dbReference type="InterPro" id="IPR013148">
    <property type="entry name" value="Glyco_hydro_32_N"/>
</dbReference>
<dbReference type="InterPro" id="IPR013189">
    <property type="entry name" value="Glyco_hydro_32_C"/>
</dbReference>
<keyword evidence="4 5" id="KW-0326">Glycosidase</keyword>
<evidence type="ECO:0000313" key="8">
    <source>
        <dbReference type="EMBL" id="ERL08447.1"/>
    </source>
</evidence>
<dbReference type="EC" id="3.2.1.26" evidence="2"/>
<dbReference type="Gene3D" id="2.115.10.20">
    <property type="entry name" value="Glycosyl hydrolase domain, family 43"/>
    <property type="match status" value="1"/>
</dbReference>
<evidence type="ECO:0000259" key="6">
    <source>
        <dbReference type="Pfam" id="PF00251"/>
    </source>
</evidence>
<evidence type="ECO:0000256" key="5">
    <source>
        <dbReference type="RuleBase" id="RU362110"/>
    </source>
</evidence>
<organism evidence="8 9">
    <name type="scientific">Olsenella profusa F0195</name>
    <dbReference type="NCBI Taxonomy" id="1125712"/>
    <lineage>
        <taxon>Bacteria</taxon>
        <taxon>Bacillati</taxon>
        <taxon>Actinomycetota</taxon>
        <taxon>Coriobacteriia</taxon>
        <taxon>Coriobacteriales</taxon>
        <taxon>Atopobiaceae</taxon>
        <taxon>Olsenella</taxon>
    </lineage>
</organism>
<dbReference type="Pfam" id="PF00251">
    <property type="entry name" value="Glyco_hydro_32N"/>
    <property type="match status" value="1"/>
</dbReference>
<comment type="caution">
    <text evidence="8">The sequence shown here is derived from an EMBL/GenBank/DDBJ whole genome shotgun (WGS) entry which is preliminary data.</text>
</comment>
<protein>
    <recommendedName>
        <fullName evidence="2">beta-fructofuranosidase</fullName>
        <ecNumber evidence="2">3.2.1.26</ecNumber>
    </recommendedName>
</protein>
<dbReference type="CDD" id="cd18623">
    <property type="entry name" value="GH32_ScrB-like"/>
    <property type="match status" value="1"/>
</dbReference>
<feature type="domain" description="Glycosyl hydrolase family 32 C-terminal" evidence="7">
    <location>
        <begin position="427"/>
        <end position="482"/>
    </location>
</feature>
<evidence type="ECO:0000256" key="3">
    <source>
        <dbReference type="ARBA" id="ARBA00022801"/>
    </source>
</evidence>
<accession>U2UZA3</accession>
<dbReference type="SUPFAM" id="SSF49899">
    <property type="entry name" value="Concanavalin A-like lectins/glucanases"/>
    <property type="match status" value="1"/>
</dbReference>
<comment type="similarity">
    <text evidence="1 5">Belongs to the glycosyl hydrolase 32 family.</text>
</comment>
<keyword evidence="9" id="KW-1185">Reference proteome</keyword>
<dbReference type="GO" id="GO:0005975">
    <property type="term" value="P:carbohydrate metabolic process"/>
    <property type="evidence" value="ECO:0007669"/>
    <property type="project" value="InterPro"/>
</dbReference>
<evidence type="ECO:0000256" key="2">
    <source>
        <dbReference type="ARBA" id="ARBA00012758"/>
    </source>
</evidence>
<dbReference type="PATRIC" id="fig|1125712.3.peg.1089"/>
<evidence type="ECO:0000313" key="9">
    <source>
        <dbReference type="Proteomes" id="UP000016638"/>
    </source>
</evidence>
<dbReference type="InterPro" id="IPR013320">
    <property type="entry name" value="ConA-like_dom_sf"/>
</dbReference>
<dbReference type="RefSeq" id="WP_021725950.1">
    <property type="nucleotide sequence ID" value="NZ_AWEZ01000044.1"/>
</dbReference>
<dbReference type="eggNOG" id="COG1621">
    <property type="taxonomic scope" value="Bacteria"/>
</dbReference>
<dbReference type="SUPFAM" id="SSF75005">
    <property type="entry name" value="Arabinanase/levansucrase/invertase"/>
    <property type="match status" value="1"/>
</dbReference>
<name>U2UZA3_9ACTN</name>
<sequence>MAVSRTTDPKHNWRLRFHLQTETGDITDPNGLCQLDGTYHFFHQHRRLWPDAAHGWGHWTTRDFRTWEWLGTPIMPSCDLDKNGSYSGSSVVSDGMMWCYYTGNQLLEGDHDHDWAGRLANEIVVVGDGKSFGPKHLVLGNDGYPSYCSCHVRDPKVWKQDGIWHMLLGARVRGDRGAVLLYRSADGTSWEMEGSATNRGEHAYGYMWECPNLARLDGHELLFVCPQGVPKQPLGMQNIHNSGYFPLEGRLVDLLSGDPGLMQAETPYSCIDERTFVELDYGFDFYAPQLFEDERGRTILVSWASLPDIETQYDNPTREWTHTLTLPRELTLNAAGRVCQWPVAETDALRGQEIVLTQDVAGFTGTVGTSPYDVFDLGGAVGARFAGTADVTIDAIQPGAATLRLNDDLEFVALDGMAELAFTSPAGFGRTVRRLPLSALSAGRIESLRVLVDTSIVEIYVNGGEVTLTTRWYPEDIDDLRVTSTFHGTHHAWEMGSYAFVVNS</sequence>
<dbReference type="PANTHER" id="PTHR43101:SF1">
    <property type="entry name" value="BETA-FRUCTOSIDASE"/>
    <property type="match status" value="1"/>
</dbReference>
<dbReference type="InterPro" id="IPR051214">
    <property type="entry name" value="GH32_Enzymes"/>
</dbReference>
<proteinExistence type="inferred from homology"/>
<evidence type="ECO:0000256" key="4">
    <source>
        <dbReference type="ARBA" id="ARBA00023295"/>
    </source>
</evidence>
<dbReference type="OrthoDB" id="9776657at2"/>